<evidence type="ECO:0000313" key="4">
    <source>
        <dbReference type="Proteomes" id="UP001454489"/>
    </source>
</evidence>
<dbReference type="RefSeq" id="WP_353529422.1">
    <property type="nucleotide sequence ID" value="NZ_JBBMEX010000001.1"/>
</dbReference>
<comment type="function">
    <text evidence="2">Catalyzes the formation of N(4)-acetylcytidine (ac(4)C) at the wobble position of elongator tRNA(Met), using acetate and ATP as substrates. First activates an acetate ion to form acetyladenylate (Ac-AMP) and then transfers the acetyl group to tRNA to form ac(4)C34.</text>
</comment>
<dbReference type="EC" id="6.3.4.-" evidence="2"/>
<gene>
    <name evidence="2" type="primary">tmcAL</name>
    <name evidence="3" type="ORF">WMO43_01005</name>
</gene>
<feature type="binding site" evidence="2">
    <location>
        <position position="178"/>
    </location>
    <ligand>
        <name>ATP</name>
        <dbReference type="ChEBI" id="CHEBI:30616"/>
    </ligand>
</feature>
<comment type="subcellular location">
    <subcellularLocation>
        <location evidence="2">Cytoplasm</location>
    </subcellularLocation>
</comment>
<feature type="binding site" evidence="2">
    <location>
        <begin position="7"/>
        <end position="20"/>
    </location>
    <ligand>
        <name>ATP</name>
        <dbReference type="ChEBI" id="CHEBI:30616"/>
    </ligand>
</feature>
<dbReference type="EMBL" id="JBBMEX010000001">
    <property type="protein sequence ID" value="MEQ2556459.1"/>
    <property type="molecule type" value="Genomic_DNA"/>
</dbReference>
<comment type="caution">
    <text evidence="3">The sequence shown here is derived from an EMBL/GenBank/DDBJ whole genome shotgun (WGS) entry which is preliminary data.</text>
</comment>
<dbReference type="SUPFAM" id="SSF52374">
    <property type="entry name" value="Nucleotidylyl transferase"/>
    <property type="match status" value="1"/>
</dbReference>
<dbReference type="HAMAP" id="MF_01539">
    <property type="entry name" value="TmcAL"/>
    <property type="match status" value="1"/>
</dbReference>
<dbReference type="InterPro" id="IPR014729">
    <property type="entry name" value="Rossmann-like_a/b/a_fold"/>
</dbReference>
<comment type="similarity">
    <text evidence="2">Belongs to the TmcAL family.</text>
</comment>
<feature type="binding site" evidence="2">
    <location>
        <position position="102"/>
    </location>
    <ligand>
        <name>ATP</name>
        <dbReference type="ChEBI" id="CHEBI:30616"/>
    </ligand>
</feature>
<proteinExistence type="inferred from homology"/>
<sequence length="426" mass="47051">MNVTGIIAEYNPFHNGHLYQLEKARNDTNADYLIVVMSGDFVQRGAPALIDKYTRAKMALENGADLVLELPVLWSTASAEYFAGAGIALLDRIGVTSAVCFGCETPDQAALLSLARFLAEETSAYRSALNDALKKGMSYPAARAFAVQTSLSAPLSGDPSVLASVTPELAETILASPNNILGLEYCKALFRRNSQIRPVPIARIGSGYHANNLDTSFASATGIRSYLNGLADLYSDLSALDAWMPKSAFLTLCEALNAHPLMFEEDFAAMLGYCLVTHDSFTDYADGSLELSNRILRQREHFSSVVDFLDDLKTKEVTYTRLSRLLTHILLDIKEKDYGFYRNLDYVPYGKILGFREDAAPLLKELKQHSTIPLLTSPLDKKQQLDEAAQALLKKDVLASELYRMAAVQKSGFAIPNEYKRKFLRV</sequence>
<comment type="catalytic activity">
    <reaction evidence="2">
        <text>cytidine(34) in elongator tRNA(Met) + acetate + ATP = N(4)-acetylcytidine(34) in elongator tRNA(Met) + AMP + diphosphate</text>
        <dbReference type="Rhea" id="RHEA:58144"/>
        <dbReference type="Rhea" id="RHEA-COMP:10693"/>
        <dbReference type="Rhea" id="RHEA-COMP:10694"/>
        <dbReference type="ChEBI" id="CHEBI:30089"/>
        <dbReference type="ChEBI" id="CHEBI:30616"/>
        <dbReference type="ChEBI" id="CHEBI:33019"/>
        <dbReference type="ChEBI" id="CHEBI:74900"/>
        <dbReference type="ChEBI" id="CHEBI:82748"/>
        <dbReference type="ChEBI" id="CHEBI:456215"/>
    </reaction>
</comment>
<dbReference type="PANTHER" id="PTHR37825:SF1">
    <property type="entry name" value="TRNA(MET) CYTIDINE ACETATE LIGASE"/>
    <property type="match status" value="1"/>
</dbReference>
<keyword evidence="2" id="KW-0436">Ligase</keyword>
<evidence type="ECO:0000256" key="2">
    <source>
        <dbReference type="HAMAP-Rule" id="MF_01539"/>
    </source>
</evidence>
<accession>A0ABV1H9R8</accession>
<organism evidence="3 4">
    <name type="scientific">Maccoyibacter intestinihominis</name>
    <dbReference type="NCBI Taxonomy" id="3133499"/>
    <lineage>
        <taxon>Bacteria</taxon>
        <taxon>Bacillati</taxon>
        <taxon>Bacillota</taxon>
        <taxon>Clostridia</taxon>
        <taxon>Lachnospirales</taxon>
        <taxon>Lachnospiraceae</taxon>
        <taxon>Maccoyibacter</taxon>
    </lineage>
</organism>
<protein>
    <recommendedName>
        <fullName evidence="2">tRNA(Met) cytidine acetate ligase</fullName>
        <ecNumber evidence="2">6.3.4.-</ecNumber>
    </recommendedName>
</protein>
<keyword evidence="4" id="KW-1185">Reference proteome</keyword>
<keyword evidence="2" id="KW-0547">Nucleotide-binding</keyword>
<dbReference type="NCBIfam" id="NF010191">
    <property type="entry name" value="PRK13670.1"/>
    <property type="match status" value="1"/>
</dbReference>
<dbReference type="Gene3D" id="3.40.50.620">
    <property type="entry name" value="HUPs"/>
    <property type="match status" value="1"/>
</dbReference>
<keyword evidence="2" id="KW-0694">RNA-binding</keyword>
<dbReference type="Pfam" id="PF05636">
    <property type="entry name" value="HIGH_NTase1"/>
    <property type="match status" value="1"/>
</dbReference>
<dbReference type="InterPro" id="IPR008513">
    <property type="entry name" value="tRNA(Met)_cyd_acetate_ligase"/>
</dbReference>
<evidence type="ECO:0000256" key="1">
    <source>
        <dbReference type="ARBA" id="ARBA00022694"/>
    </source>
</evidence>
<keyword evidence="1 2" id="KW-0819">tRNA processing</keyword>
<feature type="binding site" evidence="2">
    <location>
        <begin position="203"/>
        <end position="204"/>
    </location>
    <ligand>
        <name>ATP</name>
        <dbReference type="ChEBI" id="CHEBI:30616"/>
    </ligand>
</feature>
<dbReference type="Proteomes" id="UP001454489">
    <property type="component" value="Unassembled WGS sequence"/>
</dbReference>
<keyword evidence="2" id="KW-0067">ATP-binding</keyword>
<keyword evidence="2" id="KW-0963">Cytoplasm</keyword>
<dbReference type="PANTHER" id="PTHR37825">
    <property type="entry name" value="TRNA(MET) CYTIDINE ACETATE LIGASE"/>
    <property type="match status" value="1"/>
</dbReference>
<evidence type="ECO:0000313" key="3">
    <source>
        <dbReference type="EMBL" id="MEQ2556459.1"/>
    </source>
</evidence>
<keyword evidence="2" id="KW-0820">tRNA-binding</keyword>
<reference evidence="3 4" key="1">
    <citation type="submission" date="2024-03" db="EMBL/GenBank/DDBJ databases">
        <title>Human intestinal bacterial collection.</title>
        <authorList>
            <person name="Pauvert C."/>
            <person name="Hitch T.C.A."/>
            <person name="Clavel T."/>
        </authorList>
    </citation>
    <scope>NUCLEOTIDE SEQUENCE [LARGE SCALE GENOMIC DNA]</scope>
    <source>
        <strain evidence="3 4">CLA-AA-H185</strain>
    </source>
</reference>
<name>A0ABV1H9R8_9FIRM</name>